<feature type="region of interest" description="Disordered" evidence="1">
    <location>
        <begin position="150"/>
        <end position="170"/>
    </location>
</feature>
<protein>
    <submittedName>
        <fullName evidence="2">Uncharacterized protein</fullName>
    </submittedName>
</protein>
<accession>A0ABX7NSA6</accession>
<name>A0ABX7NSA6_9BACT</name>
<gene>
    <name evidence="2" type="ORF">JY651_39565</name>
</gene>
<keyword evidence="3" id="KW-1185">Reference proteome</keyword>
<proteinExistence type="predicted"/>
<evidence type="ECO:0000256" key="1">
    <source>
        <dbReference type="SAM" id="MobiDB-lite"/>
    </source>
</evidence>
<reference evidence="2 3" key="1">
    <citation type="submission" date="2021-02" db="EMBL/GenBank/DDBJ databases">
        <title>De Novo genome assembly of isolated myxobacteria.</title>
        <authorList>
            <person name="Stevens D.C."/>
        </authorList>
    </citation>
    <scope>NUCLEOTIDE SEQUENCE [LARGE SCALE GENOMIC DNA]</scope>
    <source>
        <strain evidence="3">SCPEA02</strain>
    </source>
</reference>
<evidence type="ECO:0000313" key="2">
    <source>
        <dbReference type="EMBL" id="QSQ21234.1"/>
    </source>
</evidence>
<organism evidence="2 3">
    <name type="scientific">Pyxidicoccus parkwayensis</name>
    <dbReference type="NCBI Taxonomy" id="2813578"/>
    <lineage>
        <taxon>Bacteria</taxon>
        <taxon>Pseudomonadati</taxon>
        <taxon>Myxococcota</taxon>
        <taxon>Myxococcia</taxon>
        <taxon>Myxococcales</taxon>
        <taxon>Cystobacterineae</taxon>
        <taxon>Myxococcaceae</taxon>
        <taxon>Pyxidicoccus</taxon>
    </lineage>
</organism>
<dbReference type="RefSeq" id="WP_206722813.1">
    <property type="nucleotide sequence ID" value="NZ_CP071090.1"/>
</dbReference>
<sequence length="170" mass="18248">MTFPLNIPGDTVKVGGSGQAYDLDGVVLRALMIAADDLFPPGAPPTDCRNKREAHSWRLIRQGDVIFVYVQEDPAFCGRTFPAMDSGAKYAISTEGRILRRVVDGIDEDDAIWRLKTPDGGSVTVIAEPGAIPDVNALEAPDSGILKVIREPDEAPNEGERPPPDAGLPK</sequence>
<feature type="compositionally biased region" description="Basic and acidic residues" evidence="1">
    <location>
        <begin position="150"/>
        <end position="163"/>
    </location>
</feature>
<dbReference type="Proteomes" id="UP000662747">
    <property type="component" value="Chromosome"/>
</dbReference>
<dbReference type="EMBL" id="CP071090">
    <property type="protein sequence ID" value="QSQ21234.1"/>
    <property type="molecule type" value="Genomic_DNA"/>
</dbReference>
<evidence type="ECO:0000313" key="3">
    <source>
        <dbReference type="Proteomes" id="UP000662747"/>
    </source>
</evidence>